<feature type="transmembrane region" description="Helical" evidence="5">
    <location>
        <begin position="83"/>
        <end position="106"/>
    </location>
</feature>
<feature type="transmembrane region" description="Helical" evidence="5">
    <location>
        <begin position="35"/>
        <end position="55"/>
    </location>
</feature>
<comment type="caution">
    <text evidence="5">Lacks conserved residue(s) required for the propagation of feature annotation.</text>
</comment>
<feature type="transmembrane region" description="Helical" evidence="5">
    <location>
        <begin position="6"/>
        <end position="23"/>
    </location>
</feature>
<keyword evidence="3 5" id="KW-1133">Transmembrane helix</keyword>
<dbReference type="EMBL" id="BNAH01000005">
    <property type="protein sequence ID" value="GHE87678.1"/>
    <property type="molecule type" value="Genomic_DNA"/>
</dbReference>
<evidence type="ECO:0000256" key="2">
    <source>
        <dbReference type="ARBA" id="ARBA00022692"/>
    </source>
</evidence>
<keyword evidence="5" id="KW-1003">Cell membrane</keyword>
<evidence type="ECO:0000313" key="8">
    <source>
        <dbReference type="Proteomes" id="UP000626370"/>
    </source>
</evidence>
<keyword evidence="8" id="KW-1185">Reference proteome</keyword>
<feature type="transmembrane region" description="Helical" evidence="5">
    <location>
        <begin position="187"/>
        <end position="206"/>
    </location>
</feature>
<dbReference type="Pfam" id="PF05569">
    <property type="entry name" value="Peptidase_M56"/>
    <property type="match status" value="1"/>
</dbReference>
<evidence type="ECO:0000259" key="6">
    <source>
        <dbReference type="PROSITE" id="PS52015"/>
    </source>
</evidence>
<gene>
    <name evidence="7" type="ORF">GCM10011501_16500</name>
</gene>
<evidence type="ECO:0000313" key="7">
    <source>
        <dbReference type="EMBL" id="GHE87678.1"/>
    </source>
</evidence>
<comment type="similarity">
    <text evidence="5">Belongs to the TonB family.</text>
</comment>
<evidence type="ECO:0000256" key="1">
    <source>
        <dbReference type="ARBA" id="ARBA00004167"/>
    </source>
</evidence>
<keyword evidence="2 5" id="KW-0812">Transmembrane</keyword>
<dbReference type="InterPro" id="IPR052173">
    <property type="entry name" value="Beta-lactam_resp_regulator"/>
</dbReference>
<evidence type="ECO:0000256" key="3">
    <source>
        <dbReference type="ARBA" id="ARBA00022989"/>
    </source>
</evidence>
<keyword evidence="5" id="KW-0997">Cell inner membrane</keyword>
<dbReference type="InterPro" id="IPR008756">
    <property type="entry name" value="Peptidase_M56"/>
</dbReference>
<dbReference type="InterPro" id="IPR006260">
    <property type="entry name" value="TonB/TolA_C"/>
</dbReference>
<protein>
    <recommendedName>
        <fullName evidence="5">Protein TonB</fullName>
    </recommendedName>
</protein>
<organism evidence="7 8">
    <name type="scientific">Thalassotalea profundi</name>
    <dbReference type="NCBI Taxonomy" id="2036687"/>
    <lineage>
        <taxon>Bacteria</taxon>
        <taxon>Pseudomonadati</taxon>
        <taxon>Pseudomonadota</taxon>
        <taxon>Gammaproteobacteria</taxon>
        <taxon>Alteromonadales</taxon>
        <taxon>Colwelliaceae</taxon>
        <taxon>Thalassotalea</taxon>
    </lineage>
</organism>
<evidence type="ECO:0000256" key="5">
    <source>
        <dbReference type="RuleBase" id="RU362123"/>
    </source>
</evidence>
<keyword evidence="5" id="KW-0735">Signal-anchor</keyword>
<dbReference type="InterPro" id="IPR037682">
    <property type="entry name" value="TonB_C"/>
</dbReference>
<name>A0ABQ3INQ4_9GAMM</name>
<sequence length="421" mass="48358">MIDFLQPLILPLTVLLTMILIVHKAMRKHIDAQSLYCFWLVLPLGLLFYLLPIQWQVENTIINSAITTLTITPSQWQASTTNYWSIVWLVGSITMLTFAVSSYIIFRRNMALFAINEKMSQWVESVLPAGLSVWQSKAVNSPVLVGILKPILILPTDFETRFDQEQQQLILAHEICHFDRNDIYWNLIAYLIVTLFWFHPMVWLAYARFCRDQETSCDHNVLARKQTESRINYSKALIKGVNKRPILSFAQLSFMNYGDKNMMLERINNIKLNPKRSKLKAALLSITALILVSGVSVAGNNQWIEGKKEIEFSTQINTNLEPIVRIEPKYPIQAARDEIEGAVLLKFDVDLDGSTKNISVLTSVPEYVFNKVSITALEKWKYKPDSQKVLKDNVVQLDFRMDANSTFESVNLIEKIKVSNH</sequence>
<dbReference type="RefSeq" id="WP_189377782.1">
    <property type="nucleotide sequence ID" value="NZ_BNAH01000005.1"/>
</dbReference>
<keyword evidence="4 5" id="KW-0472">Membrane</keyword>
<dbReference type="InterPro" id="IPR003538">
    <property type="entry name" value="TonB"/>
</dbReference>
<dbReference type="PANTHER" id="PTHR34978">
    <property type="entry name" value="POSSIBLE SENSOR-TRANSDUCER PROTEIN BLAR"/>
    <property type="match status" value="1"/>
</dbReference>
<dbReference type="CDD" id="cd07341">
    <property type="entry name" value="M56_BlaR1_MecR1_like"/>
    <property type="match status" value="1"/>
</dbReference>
<comment type="function">
    <text evidence="5">Interacts with outer membrane receptor proteins that carry out high-affinity binding and energy dependent uptake into the periplasmic space of specific substrates. It could act to transduce energy from the cytoplasmic membrane to specific energy-requiring processes in the outer membrane, resulting in the release into the periplasm of ligands bound by these outer membrane proteins.</text>
</comment>
<comment type="caution">
    <text evidence="7">The sequence shown here is derived from an EMBL/GenBank/DDBJ whole genome shotgun (WGS) entry which is preliminary data.</text>
</comment>
<reference evidence="8" key="1">
    <citation type="journal article" date="2019" name="Int. J. Syst. Evol. Microbiol.">
        <title>The Global Catalogue of Microorganisms (GCM) 10K type strain sequencing project: providing services to taxonomists for standard genome sequencing and annotation.</title>
        <authorList>
            <consortium name="The Broad Institute Genomics Platform"/>
            <consortium name="The Broad Institute Genome Sequencing Center for Infectious Disease"/>
            <person name="Wu L."/>
            <person name="Ma J."/>
        </authorList>
    </citation>
    <scope>NUCLEOTIDE SEQUENCE [LARGE SCALE GENOMIC DNA]</scope>
    <source>
        <strain evidence="8">CGMCC 1.15922</strain>
    </source>
</reference>
<dbReference type="PANTHER" id="PTHR34978:SF3">
    <property type="entry name" value="SLR0241 PROTEIN"/>
    <property type="match status" value="1"/>
</dbReference>
<keyword evidence="5" id="KW-0653">Protein transport</keyword>
<comment type="subcellular location">
    <subcellularLocation>
        <location evidence="5">Cell inner membrane</location>
        <topology evidence="5">Single-pass membrane protein</topology>
        <orientation evidence="5">Periplasmic side</orientation>
    </subcellularLocation>
    <subcellularLocation>
        <location evidence="1">Membrane</location>
        <topology evidence="1">Single-pass membrane protein</topology>
    </subcellularLocation>
</comment>
<dbReference type="Gene3D" id="3.30.2420.10">
    <property type="entry name" value="TonB"/>
    <property type="match status" value="1"/>
</dbReference>
<feature type="domain" description="TonB C-terminal" evidence="6">
    <location>
        <begin position="315"/>
        <end position="408"/>
    </location>
</feature>
<dbReference type="Proteomes" id="UP000626370">
    <property type="component" value="Unassembled WGS sequence"/>
</dbReference>
<dbReference type="PRINTS" id="PR01374">
    <property type="entry name" value="TONBPROTEIN"/>
</dbReference>
<dbReference type="PROSITE" id="PS52015">
    <property type="entry name" value="TONB_CTD"/>
    <property type="match status" value="1"/>
</dbReference>
<evidence type="ECO:0000256" key="4">
    <source>
        <dbReference type="ARBA" id="ARBA00023136"/>
    </source>
</evidence>
<dbReference type="SUPFAM" id="SSF74653">
    <property type="entry name" value="TolA/TonB C-terminal domain"/>
    <property type="match status" value="1"/>
</dbReference>
<proteinExistence type="inferred from homology"/>
<dbReference type="Pfam" id="PF03544">
    <property type="entry name" value="TonB_C"/>
    <property type="match status" value="1"/>
</dbReference>
<accession>A0ABQ3INQ4</accession>
<keyword evidence="5" id="KW-0813">Transport</keyword>
<dbReference type="NCBIfam" id="TIGR01352">
    <property type="entry name" value="tonB_Cterm"/>
    <property type="match status" value="1"/>
</dbReference>